<keyword evidence="2" id="KW-1185">Reference proteome</keyword>
<comment type="caution">
    <text evidence="1">The sequence shown here is derived from an EMBL/GenBank/DDBJ whole genome shotgun (WGS) entry which is preliminary data.</text>
</comment>
<evidence type="ECO:0000313" key="1">
    <source>
        <dbReference type="EMBL" id="GAA5507618.1"/>
    </source>
</evidence>
<sequence length="268" mass="29178">MTAIPVAPSGLCDRDYPRIHGLTPRGYNKPSLRDLRTATKWRQVVAMGVSPWNAYTSCAASPEGTTGDSMTAIPVAPSRLCDRDYPRIHGLTPRGYNKPSLRDSRTATKWRQVVAMGVSPWKAYTLYTASPEGTTGDSMTAIPVAPSGLCDRDYPRIHGLTPRGYNKPSLRDLRTATKWRQVVAMGVSSWNAYTLCVASPEGTTGDSTPAIPVTPSGFCDHVCPRIHGLTPRGYNKPSLRDSGTATKWRHDVPAGTHLIILSIVTRFA</sequence>
<protein>
    <submittedName>
        <fullName evidence="1">Uncharacterized protein</fullName>
    </submittedName>
</protein>
<organism evidence="1 2">
    <name type="scientific">Novipirellula caenicola</name>
    <dbReference type="NCBI Taxonomy" id="1536901"/>
    <lineage>
        <taxon>Bacteria</taxon>
        <taxon>Pseudomonadati</taxon>
        <taxon>Planctomycetota</taxon>
        <taxon>Planctomycetia</taxon>
        <taxon>Pirellulales</taxon>
        <taxon>Pirellulaceae</taxon>
        <taxon>Novipirellula</taxon>
    </lineage>
</organism>
<dbReference type="EMBL" id="BAABRO010000006">
    <property type="protein sequence ID" value="GAA5507618.1"/>
    <property type="molecule type" value="Genomic_DNA"/>
</dbReference>
<proteinExistence type="predicted"/>
<evidence type="ECO:0000313" key="2">
    <source>
        <dbReference type="Proteomes" id="UP001416858"/>
    </source>
</evidence>
<accession>A0ABP9VTR9</accession>
<name>A0ABP9VTR9_9BACT</name>
<dbReference type="Proteomes" id="UP001416858">
    <property type="component" value="Unassembled WGS sequence"/>
</dbReference>
<gene>
    <name evidence="1" type="ORF">Rcae01_03075</name>
</gene>
<reference evidence="1 2" key="1">
    <citation type="submission" date="2024-02" db="EMBL/GenBank/DDBJ databases">
        <title>Rhodopirellula caenicola NBRC 110016.</title>
        <authorList>
            <person name="Ichikawa N."/>
            <person name="Katano-Makiyama Y."/>
            <person name="Hidaka K."/>
        </authorList>
    </citation>
    <scope>NUCLEOTIDE SEQUENCE [LARGE SCALE GENOMIC DNA]</scope>
    <source>
        <strain evidence="1 2">NBRC 110016</strain>
    </source>
</reference>